<protein>
    <recommendedName>
        <fullName evidence="7">Pseudouridine synthase</fullName>
        <ecNumber evidence="7">5.4.99.-</ecNumber>
    </recommendedName>
</protein>
<dbReference type="FunFam" id="3.30.70.1560:FF:000001">
    <property type="entry name" value="Pseudouridine synthase"/>
    <property type="match status" value="1"/>
</dbReference>
<dbReference type="SUPFAM" id="SSF55120">
    <property type="entry name" value="Pseudouridine synthase"/>
    <property type="match status" value="1"/>
</dbReference>
<dbReference type="PROSITE" id="PS01149">
    <property type="entry name" value="PSI_RSU"/>
    <property type="match status" value="1"/>
</dbReference>
<organism evidence="10">
    <name type="scientific">Candidatus Berkiella aquae</name>
    <dbReference type="NCBI Taxonomy" id="295108"/>
    <lineage>
        <taxon>Bacteria</taxon>
        <taxon>Pseudomonadati</taxon>
        <taxon>Pseudomonadota</taxon>
        <taxon>Gammaproteobacteria</taxon>
        <taxon>Candidatus Berkiellales</taxon>
        <taxon>Candidatus Berkiellaceae</taxon>
        <taxon>Candidatus Berkiella</taxon>
    </lineage>
</organism>
<dbReference type="PATRIC" id="fig|1590043.3.peg.142"/>
<evidence type="ECO:0000256" key="5">
    <source>
        <dbReference type="ARBA" id="ARBA00037383"/>
    </source>
</evidence>
<proteinExistence type="inferred from homology"/>
<dbReference type="InterPro" id="IPR018496">
    <property type="entry name" value="PsdUridine_synth_RsuA/RluB_CS"/>
</dbReference>
<dbReference type="Gene3D" id="3.10.290.10">
    <property type="entry name" value="RNA-binding S4 domain"/>
    <property type="match status" value="1"/>
</dbReference>
<dbReference type="InterPro" id="IPR036986">
    <property type="entry name" value="S4_RNA-bd_sf"/>
</dbReference>
<dbReference type="GO" id="GO:0160139">
    <property type="term" value="F:23S rRNA pseudouridine(2605) synthase activity"/>
    <property type="evidence" value="ECO:0007669"/>
    <property type="project" value="UniProtKB-EC"/>
</dbReference>
<dbReference type="InterPro" id="IPR020094">
    <property type="entry name" value="TruA/RsuA/RluB/E/F_N"/>
</dbReference>
<dbReference type="InterPro" id="IPR000748">
    <property type="entry name" value="PsdUridine_synth_RsuA/RluB/E/F"/>
</dbReference>
<evidence type="ECO:0000256" key="2">
    <source>
        <dbReference type="ARBA" id="ARBA00022884"/>
    </source>
</evidence>
<evidence type="ECO:0000256" key="4">
    <source>
        <dbReference type="ARBA" id="ARBA00036944"/>
    </source>
</evidence>
<dbReference type="FunFam" id="3.10.290.10:FF:000003">
    <property type="entry name" value="Pseudouridine synthase"/>
    <property type="match status" value="1"/>
</dbReference>
<comment type="similarity">
    <text evidence="1 7">Belongs to the pseudouridine synthase RsuA family.</text>
</comment>
<dbReference type="PANTHER" id="PTHR47683:SF3">
    <property type="entry name" value="RIBOSOMAL LARGE SUBUNIT PSEUDOURIDINE SYNTHASE B"/>
    <property type="match status" value="1"/>
</dbReference>
<gene>
    <name evidence="10" type="primary">rluB</name>
    <name evidence="10" type="ORF">HT99x_00139</name>
</gene>
<dbReference type="GO" id="GO:0000455">
    <property type="term" value="P:enzyme-directed rRNA pseudouridine synthesis"/>
    <property type="evidence" value="ECO:0007669"/>
    <property type="project" value="UniProtKB-ARBA"/>
</dbReference>
<accession>A0A0Q9YRS1</accession>
<dbReference type="SUPFAM" id="SSF55174">
    <property type="entry name" value="Alpha-L RNA-binding motif"/>
    <property type="match status" value="1"/>
</dbReference>
<dbReference type="EC" id="5.4.99.-" evidence="7"/>
<dbReference type="OrthoDB" id="9807213at2"/>
<dbReference type="CDD" id="cd00165">
    <property type="entry name" value="S4"/>
    <property type="match status" value="1"/>
</dbReference>
<comment type="function">
    <text evidence="5">Responsible for synthesis of pseudouridine from uracil-2605 in 23S ribosomal RNA.</text>
</comment>
<dbReference type="InterPro" id="IPR042092">
    <property type="entry name" value="PsdUridine_s_RsuA/RluB/E/F_cat"/>
</dbReference>
<dbReference type="Gene3D" id="3.30.70.580">
    <property type="entry name" value="Pseudouridine synthase I, catalytic domain, N-terminal subdomain"/>
    <property type="match status" value="1"/>
</dbReference>
<sequence length="332" mass="37351">MSSRKKDSSQTKAKQSVRSSKKRHERMHDDAWASEEARPKKQRAKVTAKPKLIKSLTASNARTRSGIPTKRKIAIVNKQASAVGSDEPMRIQKFLANAGIASRRTIEEWIKAGKIHINGNVATLGQSVTSQDTIKVDGKTFHLKSFDIQETRVLLYHKPEGELCAARSEHGKPTVFQHLPKLKGSKWVMVGRLDINTSGLLLFTNNGNLAHHLMHPRFAHERQYAVRVLGKVTDEMLENLTTGVRLEDGLFSFKSIQFAGGTGANQWYNVTLQEGKYREVRRLWESQGCKVSRLIRTQYGPFVLPSGLRKGKYFELPENEVTELLAAADNHN</sequence>
<evidence type="ECO:0000256" key="1">
    <source>
        <dbReference type="ARBA" id="ARBA00008348"/>
    </source>
</evidence>
<keyword evidence="3 7" id="KW-0413">Isomerase</keyword>
<dbReference type="InterPro" id="IPR020103">
    <property type="entry name" value="PsdUridine_synth_cat_dom_sf"/>
</dbReference>
<dbReference type="InterPro" id="IPR050343">
    <property type="entry name" value="RsuA_PseudoU_synthase"/>
</dbReference>
<reference evidence="10" key="1">
    <citation type="submission" date="2015-09" db="EMBL/GenBank/DDBJ databases">
        <title>Draft Genome Sequences of Two Novel Amoeba-resistant Intranuclear Bacteria, Candidatus Berkiella cookevillensis and Candidatus Berkiella aquae.</title>
        <authorList>
            <person name="Mehari Y.T."/>
            <person name="Arivett B.A."/>
            <person name="Farone A.L."/>
            <person name="Gunderson J.H."/>
            <person name="Farone M.B."/>
        </authorList>
    </citation>
    <scope>NUCLEOTIDE SEQUENCE [LARGE SCALE GENOMIC DNA]</scope>
    <source>
        <strain evidence="10">HT99</strain>
    </source>
</reference>
<dbReference type="NCBIfam" id="TIGR00093">
    <property type="entry name" value="pseudouridine synthase"/>
    <property type="match status" value="1"/>
</dbReference>
<dbReference type="EMBL" id="LKAJ01000001">
    <property type="protein sequence ID" value="KRG22601.1"/>
    <property type="molecule type" value="Genomic_DNA"/>
</dbReference>
<evidence type="ECO:0000259" key="9">
    <source>
        <dbReference type="SMART" id="SM00363"/>
    </source>
</evidence>
<comment type="caution">
    <text evidence="10">The sequence shown here is derived from an EMBL/GenBank/DDBJ whole genome shotgun (WGS) entry which is preliminary data.</text>
</comment>
<evidence type="ECO:0000256" key="8">
    <source>
        <dbReference type="SAM" id="MobiDB-lite"/>
    </source>
</evidence>
<dbReference type="PANTHER" id="PTHR47683">
    <property type="entry name" value="PSEUDOURIDINE SYNTHASE FAMILY PROTEIN-RELATED"/>
    <property type="match status" value="1"/>
</dbReference>
<dbReference type="AlphaFoldDB" id="A0A0Q9YRS1"/>
<keyword evidence="2 6" id="KW-0694">RNA-binding</keyword>
<dbReference type="CDD" id="cd02556">
    <property type="entry name" value="PseudoU_synth_RluB"/>
    <property type="match status" value="1"/>
</dbReference>
<dbReference type="STRING" id="295108.HT99x_00139"/>
<name>A0A0Q9YRS1_9GAMM</name>
<dbReference type="Gene3D" id="3.30.70.1560">
    <property type="entry name" value="Alpha-L RNA-binding motif"/>
    <property type="match status" value="1"/>
</dbReference>
<dbReference type="InterPro" id="IPR002942">
    <property type="entry name" value="S4_RNA-bd"/>
</dbReference>
<dbReference type="SMART" id="SM00363">
    <property type="entry name" value="S4"/>
    <property type="match status" value="1"/>
</dbReference>
<feature type="region of interest" description="Disordered" evidence="8">
    <location>
        <begin position="1"/>
        <end position="49"/>
    </location>
</feature>
<dbReference type="GO" id="GO:0005829">
    <property type="term" value="C:cytosol"/>
    <property type="evidence" value="ECO:0007669"/>
    <property type="project" value="UniProtKB-ARBA"/>
</dbReference>
<dbReference type="GO" id="GO:0003723">
    <property type="term" value="F:RNA binding"/>
    <property type="evidence" value="ECO:0007669"/>
    <property type="project" value="UniProtKB-KW"/>
</dbReference>
<dbReference type="Pfam" id="PF01479">
    <property type="entry name" value="S4"/>
    <property type="match status" value="1"/>
</dbReference>
<dbReference type="Pfam" id="PF00849">
    <property type="entry name" value="PseudoU_synth_2"/>
    <property type="match status" value="1"/>
</dbReference>
<evidence type="ECO:0000256" key="3">
    <source>
        <dbReference type="ARBA" id="ARBA00023235"/>
    </source>
</evidence>
<feature type="compositionally biased region" description="Basic residues" evidence="8">
    <location>
        <begin position="40"/>
        <end position="49"/>
    </location>
</feature>
<dbReference type="NCBIfam" id="NF007976">
    <property type="entry name" value="PRK10700.1"/>
    <property type="match status" value="1"/>
</dbReference>
<evidence type="ECO:0000256" key="6">
    <source>
        <dbReference type="PROSITE-ProRule" id="PRU00182"/>
    </source>
</evidence>
<feature type="compositionally biased region" description="Basic and acidic residues" evidence="8">
    <location>
        <begin position="26"/>
        <end position="39"/>
    </location>
</feature>
<feature type="domain" description="RNA-binding S4" evidence="9">
    <location>
        <begin position="89"/>
        <end position="149"/>
    </location>
</feature>
<dbReference type="PROSITE" id="PS50889">
    <property type="entry name" value="S4"/>
    <property type="match status" value="1"/>
</dbReference>
<evidence type="ECO:0000256" key="7">
    <source>
        <dbReference type="RuleBase" id="RU003887"/>
    </source>
</evidence>
<dbReference type="InterPro" id="IPR006145">
    <property type="entry name" value="PsdUridine_synth_RsuA/RluA"/>
</dbReference>
<comment type="catalytic activity">
    <reaction evidence="4">
        <text>uridine(2605) in 23S rRNA = pseudouridine(2605) in 23S rRNA</text>
        <dbReference type="Rhea" id="RHEA:42520"/>
        <dbReference type="Rhea" id="RHEA-COMP:10095"/>
        <dbReference type="Rhea" id="RHEA-COMP:10096"/>
        <dbReference type="ChEBI" id="CHEBI:65314"/>
        <dbReference type="ChEBI" id="CHEBI:65315"/>
        <dbReference type="EC" id="5.4.99.22"/>
    </reaction>
</comment>
<evidence type="ECO:0000313" key="10">
    <source>
        <dbReference type="EMBL" id="KRG22601.1"/>
    </source>
</evidence>